<dbReference type="GO" id="GO:0016567">
    <property type="term" value="P:protein ubiquitination"/>
    <property type="evidence" value="ECO:0007669"/>
    <property type="project" value="UniProtKB-UniRule"/>
</dbReference>
<dbReference type="Proteomes" id="UP000092600">
    <property type="component" value="Unassembled WGS sequence"/>
</dbReference>
<dbReference type="GO" id="GO:0008270">
    <property type="term" value="F:zinc ion binding"/>
    <property type="evidence" value="ECO:0007669"/>
    <property type="project" value="UniProtKB-UniRule"/>
</dbReference>
<evidence type="ECO:0000256" key="1">
    <source>
        <dbReference type="RuleBase" id="RU366018"/>
    </source>
</evidence>
<keyword evidence="1" id="KW-0808">Transferase</keyword>
<comment type="pathway">
    <text evidence="1">Protein modification; protein ubiquitination.</text>
</comment>
<dbReference type="EC" id="2.3.2.27" evidence="1"/>
<dbReference type="PANTHER" id="PTHR21497:SF53">
    <property type="entry name" value="E3 UBIQUITIN-PROTEIN LIGASE PRT6"/>
    <property type="match status" value="1"/>
</dbReference>
<evidence type="ECO:0000313" key="3">
    <source>
        <dbReference type="EMBL" id="OAY64506.1"/>
    </source>
</evidence>
<feature type="domain" description="E3 ubiquitin-protein ligase UBR-like C-terminal" evidence="2">
    <location>
        <begin position="10"/>
        <end position="148"/>
    </location>
</feature>
<proteinExistence type="inferred from homology"/>
<dbReference type="GO" id="GO:0005737">
    <property type="term" value="C:cytoplasm"/>
    <property type="evidence" value="ECO:0007669"/>
    <property type="project" value="TreeGrafter"/>
</dbReference>
<keyword evidence="1" id="KW-0479">Metal-binding</keyword>
<name>A0A199UIH4_ANACO</name>
<dbReference type="InterPro" id="IPR044046">
    <property type="entry name" value="E3_ligase_UBR-like_C"/>
</dbReference>
<gene>
    <name evidence="3" type="ORF">ACMD2_20977</name>
</gene>
<comment type="function">
    <text evidence="1">Ubiquitin ligase protein which is a component of the N-end rule pathway. Recognizes and binds to proteins bearing specific N-terminal residues that are destabilizing according to the N-end rule, leading to their ubiquitination and subsequent degradation.</text>
</comment>
<dbReference type="InterPro" id="IPR039164">
    <property type="entry name" value="UBR1-like"/>
</dbReference>
<dbReference type="EMBL" id="LSRQ01007843">
    <property type="protein sequence ID" value="OAY64506.1"/>
    <property type="molecule type" value="Genomic_DNA"/>
</dbReference>
<dbReference type="GO" id="GO:0061630">
    <property type="term" value="F:ubiquitin protein ligase activity"/>
    <property type="evidence" value="ECO:0007669"/>
    <property type="project" value="UniProtKB-UniRule"/>
</dbReference>
<dbReference type="GO" id="GO:0000151">
    <property type="term" value="C:ubiquitin ligase complex"/>
    <property type="evidence" value="ECO:0007669"/>
    <property type="project" value="TreeGrafter"/>
</dbReference>
<dbReference type="Pfam" id="PF18995">
    <property type="entry name" value="PRT6_C"/>
    <property type="match status" value="1"/>
</dbReference>
<organism evidence="3 4">
    <name type="scientific">Ananas comosus</name>
    <name type="common">Pineapple</name>
    <name type="synonym">Ananas ananas</name>
    <dbReference type="NCBI Taxonomy" id="4615"/>
    <lineage>
        <taxon>Eukaryota</taxon>
        <taxon>Viridiplantae</taxon>
        <taxon>Streptophyta</taxon>
        <taxon>Embryophyta</taxon>
        <taxon>Tracheophyta</taxon>
        <taxon>Spermatophyta</taxon>
        <taxon>Magnoliopsida</taxon>
        <taxon>Liliopsida</taxon>
        <taxon>Poales</taxon>
        <taxon>Bromeliaceae</taxon>
        <taxon>Bromelioideae</taxon>
        <taxon>Ananas</taxon>
    </lineage>
</organism>
<keyword evidence="1" id="KW-0863">Zinc-finger</keyword>
<sequence length="227" mass="25717">MELNGIRELEDMDEVVRDLALNWCQHFCKEFKARRYRGALFSSPAVSFKLMQLPLVYQDLLQRYVKMHCSECESVPDEPALCLLCGKLCSPNWKSCCRASKCLNHVMVCGAGVGVFLLVRKTTILMQRAARQAFWPSPYLDAFGEENNNIYAMESGRWCGWNVDVSKNVKKTRLKRNFTALSIGPEIDERSVSKLTLLSHAKPLSSRTKPLCTTLLVVCRAFTLTGP</sequence>
<reference evidence="3 4" key="1">
    <citation type="journal article" date="2016" name="DNA Res.">
        <title>The draft genome of MD-2 pineapple using hybrid error correction of long reads.</title>
        <authorList>
            <person name="Redwan R.M."/>
            <person name="Saidin A."/>
            <person name="Kumar S.V."/>
        </authorList>
    </citation>
    <scope>NUCLEOTIDE SEQUENCE [LARGE SCALE GENOMIC DNA]</scope>
    <source>
        <strain evidence="4">cv. MD2</strain>
        <tissue evidence="3">Leaf</tissue>
    </source>
</reference>
<comment type="catalytic activity">
    <reaction evidence="1">
        <text>S-ubiquitinyl-[E2 ubiquitin-conjugating enzyme]-L-cysteine + [acceptor protein]-L-lysine = [E2 ubiquitin-conjugating enzyme]-L-cysteine + N(6)-ubiquitinyl-[acceptor protein]-L-lysine.</text>
        <dbReference type="EC" id="2.3.2.27"/>
    </reaction>
</comment>
<dbReference type="GO" id="GO:0071596">
    <property type="term" value="P:ubiquitin-dependent protein catabolic process via the N-end rule pathway"/>
    <property type="evidence" value="ECO:0007669"/>
    <property type="project" value="UniProtKB-UniRule"/>
</dbReference>
<accession>A0A199UIH4</accession>
<evidence type="ECO:0000259" key="2">
    <source>
        <dbReference type="Pfam" id="PF18995"/>
    </source>
</evidence>
<protein>
    <recommendedName>
        <fullName evidence="1">E3 ubiquitin-protein ligase</fullName>
        <ecNumber evidence="1">2.3.2.27</ecNumber>
    </recommendedName>
</protein>
<keyword evidence="1" id="KW-0862">Zinc</keyword>
<dbReference type="AlphaFoldDB" id="A0A199UIH4"/>
<keyword evidence="1" id="KW-0833">Ubl conjugation pathway</keyword>
<dbReference type="PANTHER" id="PTHR21497">
    <property type="entry name" value="UBIQUITIN LIGASE E3 ALPHA-RELATED"/>
    <property type="match status" value="1"/>
</dbReference>
<comment type="caution">
    <text evidence="3">The sequence shown here is derived from an EMBL/GenBank/DDBJ whole genome shotgun (WGS) entry which is preliminary data.</text>
</comment>
<evidence type="ECO:0000313" key="4">
    <source>
        <dbReference type="Proteomes" id="UP000092600"/>
    </source>
</evidence>
<comment type="similarity">
    <text evidence="1">Belongs to the E3 ubiquitin-protein ligase UBR1-like family.</text>
</comment>
<dbReference type="STRING" id="4615.A0A199UIH4"/>
<dbReference type="UniPathway" id="UPA00143"/>